<evidence type="ECO:0000313" key="3">
    <source>
        <dbReference type="EMBL" id="KNE90507.1"/>
    </source>
</evidence>
<dbReference type="Proteomes" id="UP000054564">
    <property type="component" value="Unassembled WGS sequence"/>
</dbReference>
<feature type="compositionally biased region" description="Polar residues" evidence="1">
    <location>
        <begin position="177"/>
        <end position="187"/>
    </location>
</feature>
<reference evidence="4" key="1">
    <citation type="submission" date="2014-03" db="EMBL/GenBank/DDBJ databases">
        <title>The Genome Sequence of Puccinia striiformis f. sp. tritici PST-78.</title>
        <authorList>
            <consortium name="The Broad Institute Genome Sequencing Platform"/>
            <person name="Cuomo C."/>
            <person name="Hulbert S."/>
            <person name="Chen X."/>
            <person name="Walker B."/>
            <person name="Young S.K."/>
            <person name="Zeng Q."/>
            <person name="Gargeya S."/>
            <person name="Fitzgerald M."/>
            <person name="Haas B."/>
            <person name="Abouelleil A."/>
            <person name="Alvarado L."/>
            <person name="Arachchi H.M."/>
            <person name="Berlin A.M."/>
            <person name="Chapman S.B."/>
            <person name="Goldberg J."/>
            <person name="Griggs A."/>
            <person name="Gujja S."/>
            <person name="Hansen M."/>
            <person name="Howarth C."/>
            <person name="Imamovic A."/>
            <person name="Larimer J."/>
            <person name="McCowan C."/>
            <person name="Montmayeur A."/>
            <person name="Murphy C."/>
            <person name="Neiman D."/>
            <person name="Pearson M."/>
            <person name="Priest M."/>
            <person name="Roberts A."/>
            <person name="Saif S."/>
            <person name="Shea T."/>
            <person name="Sisk P."/>
            <person name="Sykes S."/>
            <person name="Wortman J."/>
            <person name="Nusbaum C."/>
            <person name="Birren B."/>
        </authorList>
    </citation>
    <scope>NUCLEOTIDE SEQUENCE [LARGE SCALE GENOMIC DNA]</scope>
    <source>
        <strain evidence="4">race PST-78</strain>
    </source>
</reference>
<sequence>MFILAVPLRLWILTVVSSTLITNLESGIWDECRVEHKPPPAEKLLKACAAYPIEGVLTPYSPQPSQSSHSHLLHMLGPQSAESPLPPVSAPLQKTKRPREPPLDPQKVQISAAQSASSPPLTPVDHSPSNHPHKRLKQGHFNLGFRVALDNILAGKDQTPPIGRKIRQPAKRRPERVQSTTLTQDKPNQPRGPNFTPRGRILLAFLKETYEHFKTQLHSRECDVGKLRERDPNPNLRLPIVVNQCETKSLKVIRVIRQLTGKTQRFVSFTALYKALIGWIYERHEEILNRHDLPAYVHRMQQAKLISWLDHQIFEPQSPIGLPIMGSINCPDLFIWERYEFGPIQSDLIYYFAQDENNNLLVPDTSSHLVNKFYADNQSDYVASNYQLEASIDRSTSPDFEIIQSFLIDSVDLEALTKALIIGSQDEIVLKYIDRFQSHLDEIGLNKMQPKTPHPKLPVALYFVNKDSDMQVIRVVNRQNNNIIANKELLLIFRRFIKAISFFHQKVHSILEKGRTEYEQRSRDLFEWLHKSITKPTDSLCVLGSTEINGSLAPWEDITNGALNLFGQVQLELIEFFSGDHTNPNQPHSAVSIICFYYQEHYPNDFEYLTRLSKIHNQLL</sequence>
<gene>
    <name evidence="3" type="ORF">PSTG_16070</name>
</gene>
<keyword evidence="4" id="KW-1185">Reference proteome</keyword>
<dbReference type="AlphaFoldDB" id="A0A0L0UTY6"/>
<organism evidence="3 4">
    <name type="scientific">Puccinia striiformis f. sp. tritici PST-78</name>
    <dbReference type="NCBI Taxonomy" id="1165861"/>
    <lineage>
        <taxon>Eukaryota</taxon>
        <taxon>Fungi</taxon>
        <taxon>Dikarya</taxon>
        <taxon>Basidiomycota</taxon>
        <taxon>Pucciniomycotina</taxon>
        <taxon>Pucciniomycetes</taxon>
        <taxon>Pucciniales</taxon>
        <taxon>Pucciniaceae</taxon>
        <taxon>Puccinia</taxon>
    </lineage>
</organism>
<feature type="region of interest" description="Disordered" evidence="1">
    <location>
        <begin position="156"/>
        <end position="197"/>
    </location>
</feature>
<protein>
    <submittedName>
        <fullName evidence="3">Uncharacterized protein</fullName>
    </submittedName>
</protein>
<accession>A0A0L0UTY6</accession>
<feature type="region of interest" description="Disordered" evidence="1">
    <location>
        <begin position="77"/>
        <end position="136"/>
    </location>
</feature>
<proteinExistence type="predicted"/>
<dbReference type="EMBL" id="AJIL01000254">
    <property type="protein sequence ID" value="KNE90507.1"/>
    <property type="molecule type" value="Genomic_DNA"/>
</dbReference>
<keyword evidence="2" id="KW-0732">Signal</keyword>
<feature type="compositionally biased region" description="Basic residues" evidence="1">
    <location>
        <begin position="164"/>
        <end position="174"/>
    </location>
</feature>
<comment type="caution">
    <text evidence="3">The sequence shown here is derived from an EMBL/GenBank/DDBJ whole genome shotgun (WGS) entry which is preliminary data.</text>
</comment>
<name>A0A0L0UTY6_9BASI</name>
<evidence type="ECO:0000313" key="4">
    <source>
        <dbReference type="Proteomes" id="UP000054564"/>
    </source>
</evidence>
<dbReference type="OrthoDB" id="2508220at2759"/>
<evidence type="ECO:0000256" key="2">
    <source>
        <dbReference type="SAM" id="SignalP"/>
    </source>
</evidence>
<feature type="signal peptide" evidence="2">
    <location>
        <begin position="1"/>
        <end position="18"/>
    </location>
</feature>
<feature type="chain" id="PRO_5005549190" evidence="2">
    <location>
        <begin position="19"/>
        <end position="620"/>
    </location>
</feature>
<evidence type="ECO:0000256" key="1">
    <source>
        <dbReference type="SAM" id="MobiDB-lite"/>
    </source>
</evidence>